<dbReference type="InterPro" id="IPR017969">
    <property type="entry name" value="Heavy-metal-associated_CS"/>
</dbReference>
<feature type="transmembrane region" description="Helical" evidence="12">
    <location>
        <begin position="165"/>
        <end position="187"/>
    </location>
</feature>
<feature type="domain" description="HMA" evidence="13">
    <location>
        <begin position="10"/>
        <end position="75"/>
    </location>
</feature>
<dbReference type="SUPFAM" id="SSF56784">
    <property type="entry name" value="HAD-like"/>
    <property type="match status" value="1"/>
</dbReference>
<feature type="transmembrane region" description="Helical" evidence="12">
    <location>
        <begin position="387"/>
        <end position="409"/>
    </location>
</feature>
<feature type="transmembrane region" description="Helical" evidence="12">
    <location>
        <begin position="199"/>
        <end position="218"/>
    </location>
</feature>
<dbReference type="InterPro" id="IPR001757">
    <property type="entry name" value="P_typ_ATPase"/>
</dbReference>
<dbReference type="InterPro" id="IPR036163">
    <property type="entry name" value="HMA_dom_sf"/>
</dbReference>
<dbReference type="SUPFAM" id="SSF81665">
    <property type="entry name" value="Calcium ATPase, transmembrane domain M"/>
    <property type="match status" value="1"/>
</dbReference>
<evidence type="ECO:0000256" key="9">
    <source>
        <dbReference type="ARBA" id="ARBA00023136"/>
    </source>
</evidence>
<dbReference type="InterPro" id="IPR059000">
    <property type="entry name" value="ATPase_P-type_domA"/>
</dbReference>
<keyword evidence="6 12" id="KW-0067">ATP-binding</keyword>
<keyword evidence="7" id="KW-1278">Translocase</keyword>
<evidence type="ECO:0000256" key="7">
    <source>
        <dbReference type="ARBA" id="ARBA00022967"/>
    </source>
</evidence>
<dbReference type="PANTHER" id="PTHR43520">
    <property type="entry name" value="ATP7, ISOFORM B"/>
    <property type="match status" value="1"/>
</dbReference>
<comment type="catalytic activity">
    <reaction evidence="11">
        <text>Cu(2+)(in) + ATP + H2O = Cu(2+)(out) + ADP + phosphate + H(+)</text>
        <dbReference type="Rhea" id="RHEA:10376"/>
        <dbReference type="ChEBI" id="CHEBI:15377"/>
        <dbReference type="ChEBI" id="CHEBI:15378"/>
        <dbReference type="ChEBI" id="CHEBI:29036"/>
        <dbReference type="ChEBI" id="CHEBI:30616"/>
        <dbReference type="ChEBI" id="CHEBI:43474"/>
        <dbReference type="ChEBI" id="CHEBI:456216"/>
        <dbReference type="EC" id="7.2.2.9"/>
    </reaction>
</comment>
<keyword evidence="3 12" id="KW-0812">Transmembrane</keyword>
<dbReference type="InterPro" id="IPR036412">
    <property type="entry name" value="HAD-like_sf"/>
</dbReference>
<comment type="similarity">
    <text evidence="2 12">Belongs to the cation transport ATPase (P-type) (TC 3.A.3) family. Type IB subfamily.</text>
</comment>
<dbReference type="PROSITE" id="PS00154">
    <property type="entry name" value="ATPASE_E1_E2"/>
    <property type="match status" value="1"/>
</dbReference>
<evidence type="ECO:0000256" key="6">
    <source>
        <dbReference type="ARBA" id="ARBA00022840"/>
    </source>
</evidence>
<dbReference type="InterPro" id="IPR027256">
    <property type="entry name" value="P-typ_ATPase_IB"/>
</dbReference>
<protein>
    <recommendedName>
        <fullName evidence="10">P-type Cu(2+) transporter</fullName>
        <ecNumber evidence="10">7.2.2.9</ecNumber>
    </recommendedName>
</protein>
<dbReference type="InterPro" id="IPR023214">
    <property type="entry name" value="HAD_sf"/>
</dbReference>
<dbReference type="Gene3D" id="2.70.150.10">
    <property type="entry name" value="Calcium-transporting ATPase, cytoplasmic transduction domain A"/>
    <property type="match status" value="1"/>
</dbReference>
<dbReference type="SUPFAM" id="SSF81653">
    <property type="entry name" value="Calcium ATPase, transduction domain A"/>
    <property type="match status" value="1"/>
</dbReference>
<dbReference type="Gene3D" id="3.30.70.100">
    <property type="match status" value="1"/>
</dbReference>
<organism evidence="14 15">
    <name type="scientific">Leptospira gomenensis</name>
    <dbReference type="NCBI Taxonomy" id="2484974"/>
    <lineage>
        <taxon>Bacteria</taxon>
        <taxon>Pseudomonadati</taxon>
        <taxon>Spirochaetota</taxon>
        <taxon>Spirochaetia</taxon>
        <taxon>Leptospirales</taxon>
        <taxon>Leptospiraceae</taxon>
        <taxon>Leptospira</taxon>
    </lineage>
</organism>
<dbReference type="InterPro" id="IPR008250">
    <property type="entry name" value="ATPase_P-typ_transduc_dom_A_sf"/>
</dbReference>
<keyword evidence="12" id="KW-1003">Cell membrane</keyword>
<dbReference type="GO" id="GO:0005507">
    <property type="term" value="F:copper ion binding"/>
    <property type="evidence" value="ECO:0007669"/>
    <property type="project" value="TreeGrafter"/>
</dbReference>
<dbReference type="RefSeq" id="WP_135590873.1">
    <property type="nucleotide sequence ID" value="NZ_RQEZ01000044.1"/>
</dbReference>
<keyword evidence="5 12" id="KW-0547">Nucleotide-binding</keyword>
<evidence type="ECO:0000256" key="12">
    <source>
        <dbReference type="RuleBase" id="RU362081"/>
    </source>
</evidence>
<dbReference type="PROSITE" id="PS50846">
    <property type="entry name" value="HMA_2"/>
    <property type="match status" value="1"/>
</dbReference>
<dbReference type="Pfam" id="PF00122">
    <property type="entry name" value="E1-E2_ATPase"/>
    <property type="match status" value="1"/>
</dbReference>
<evidence type="ECO:0000256" key="4">
    <source>
        <dbReference type="ARBA" id="ARBA00022723"/>
    </source>
</evidence>
<dbReference type="PRINTS" id="PR00119">
    <property type="entry name" value="CATATPASE"/>
</dbReference>
<dbReference type="InterPro" id="IPR006121">
    <property type="entry name" value="HMA_dom"/>
</dbReference>
<evidence type="ECO:0000313" key="15">
    <source>
        <dbReference type="Proteomes" id="UP000298277"/>
    </source>
</evidence>
<comment type="caution">
    <text evidence="14">The sequence shown here is derived from an EMBL/GenBank/DDBJ whole genome shotgun (WGS) entry which is preliminary data.</text>
</comment>
<dbReference type="Pfam" id="PF00702">
    <property type="entry name" value="Hydrolase"/>
    <property type="match status" value="1"/>
</dbReference>
<evidence type="ECO:0000256" key="8">
    <source>
        <dbReference type="ARBA" id="ARBA00022989"/>
    </source>
</evidence>
<evidence type="ECO:0000256" key="10">
    <source>
        <dbReference type="ARBA" id="ARBA00038904"/>
    </source>
</evidence>
<feature type="transmembrane region" description="Helical" evidence="12">
    <location>
        <begin position="135"/>
        <end position="153"/>
    </location>
</feature>
<dbReference type="GO" id="GO:0043682">
    <property type="term" value="F:P-type divalent copper transporter activity"/>
    <property type="evidence" value="ECO:0007669"/>
    <property type="project" value="UniProtKB-EC"/>
</dbReference>
<proteinExistence type="inferred from homology"/>
<name>A0A5F1YE57_9LEPT</name>
<dbReference type="CDD" id="cd00371">
    <property type="entry name" value="HMA"/>
    <property type="match status" value="1"/>
</dbReference>
<evidence type="ECO:0000256" key="2">
    <source>
        <dbReference type="ARBA" id="ARBA00006024"/>
    </source>
</evidence>
<feature type="transmembrane region" description="Helical" evidence="12">
    <location>
        <begin position="352"/>
        <end position="375"/>
    </location>
</feature>
<dbReference type="Pfam" id="PF00403">
    <property type="entry name" value="HMA"/>
    <property type="match status" value="1"/>
</dbReference>
<feature type="transmembrane region" description="Helical" evidence="12">
    <location>
        <begin position="696"/>
        <end position="713"/>
    </location>
</feature>
<gene>
    <name evidence="14" type="ORF">EHQ17_03920</name>
</gene>
<dbReference type="GO" id="GO:0005886">
    <property type="term" value="C:plasma membrane"/>
    <property type="evidence" value="ECO:0007669"/>
    <property type="project" value="UniProtKB-SubCell"/>
</dbReference>
<evidence type="ECO:0000256" key="3">
    <source>
        <dbReference type="ARBA" id="ARBA00022692"/>
    </source>
</evidence>
<dbReference type="SUPFAM" id="SSF55008">
    <property type="entry name" value="HMA, heavy metal-associated domain"/>
    <property type="match status" value="1"/>
</dbReference>
<dbReference type="GO" id="GO:0016887">
    <property type="term" value="F:ATP hydrolysis activity"/>
    <property type="evidence" value="ECO:0007669"/>
    <property type="project" value="InterPro"/>
</dbReference>
<dbReference type="GO" id="GO:0012505">
    <property type="term" value="C:endomembrane system"/>
    <property type="evidence" value="ECO:0007669"/>
    <property type="project" value="UniProtKB-SubCell"/>
</dbReference>
<keyword evidence="15" id="KW-1185">Reference proteome</keyword>
<comment type="subcellular location">
    <subcellularLocation>
        <location evidence="12">Cell membrane</location>
    </subcellularLocation>
    <subcellularLocation>
        <location evidence="1">Endomembrane system</location>
        <topology evidence="1">Multi-pass membrane protein</topology>
    </subcellularLocation>
</comment>
<evidence type="ECO:0000259" key="13">
    <source>
        <dbReference type="PROSITE" id="PS50846"/>
    </source>
</evidence>
<dbReference type="NCBIfam" id="TIGR01525">
    <property type="entry name" value="ATPase-IB_hvy"/>
    <property type="match status" value="1"/>
</dbReference>
<keyword evidence="4 12" id="KW-0479">Metal-binding</keyword>
<dbReference type="InterPro" id="IPR044492">
    <property type="entry name" value="P_typ_ATPase_HD_dom"/>
</dbReference>
<dbReference type="InterPro" id="IPR018303">
    <property type="entry name" value="ATPase_P-typ_P_site"/>
</dbReference>
<accession>A0A5F1YE57</accession>
<keyword evidence="9 12" id="KW-0472">Membrane</keyword>
<dbReference type="CDD" id="cd02094">
    <property type="entry name" value="P-type_ATPase_Cu-like"/>
    <property type="match status" value="1"/>
</dbReference>
<dbReference type="EMBL" id="RQFA01000020">
    <property type="protein sequence ID" value="TGK36425.1"/>
    <property type="molecule type" value="Genomic_DNA"/>
</dbReference>
<dbReference type="Gene3D" id="3.40.1110.10">
    <property type="entry name" value="Calcium-transporting ATPase, cytoplasmic domain N"/>
    <property type="match status" value="1"/>
</dbReference>
<dbReference type="NCBIfam" id="TIGR01494">
    <property type="entry name" value="ATPase_P-type"/>
    <property type="match status" value="1"/>
</dbReference>
<reference evidence="14" key="1">
    <citation type="journal article" date="2019" name="PLoS Negl. Trop. Dis.">
        <title>Revisiting the worldwide diversity of Leptospira species in the environment.</title>
        <authorList>
            <person name="Vincent A.T."/>
            <person name="Schiettekatte O."/>
            <person name="Bourhy P."/>
            <person name="Veyrier F.J."/>
            <person name="Picardeau M."/>
        </authorList>
    </citation>
    <scope>NUCLEOTIDE SEQUENCE [LARGE SCALE GENOMIC DNA]</scope>
    <source>
        <strain evidence="14">201800299</strain>
    </source>
</reference>
<dbReference type="PANTHER" id="PTHR43520:SF8">
    <property type="entry name" value="P-TYPE CU(+) TRANSPORTER"/>
    <property type="match status" value="1"/>
</dbReference>
<dbReference type="NCBIfam" id="TIGR01511">
    <property type="entry name" value="ATPase-IB1_Cu"/>
    <property type="match status" value="1"/>
</dbReference>
<evidence type="ECO:0000256" key="5">
    <source>
        <dbReference type="ARBA" id="ARBA00022741"/>
    </source>
</evidence>
<dbReference type="FunFam" id="3.30.70.100:FF:000005">
    <property type="entry name" value="Copper-exporting P-type ATPase A"/>
    <property type="match status" value="1"/>
</dbReference>
<dbReference type="OrthoDB" id="9760364at2"/>
<dbReference type="PROSITE" id="PS01047">
    <property type="entry name" value="HMA_1"/>
    <property type="match status" value="1"/>
</dbReference>
<sequence length="752" mass="80479">MKPGSETEISSVTLDLIGMTCANCALRIEKGLKKIPGVTDVRVNFAMETAKVELSEAVSEEILLDKVDSLGYRGLVHQDVLENKEAEKAHEAEFKKLKVRLTFSAVLSLPLLASMIGHFGSNMFSEYFNFLMNPWLQMFLAAPVQFWIGAPFYKGAWRSLKNGGANMDVLVSLGTSAAFFFSLYQSFRSFGVHIHGQLPLYYETSAVLITLILFGKFLEHVAKGKSSKAIQSLAGLQPKTANIIRGDELQEIPLAAVRVGDLLLVKSGETIPVDGSVEEGVSTVDESMLTGESIPVEKKEGSVLFGGSLNRNGVLKLRASKVGKDTLLAGIIRVVREAQGSRAPIQRIADRISGVFVPIVVIAAFVTFLVWFFGIQPGNVAGALEKAIAVLVIACPCALGLATPVSILAGSGRAAAEGILFRTAEALEIAHKVDTIVFDKTGTLTYGKPVLNDFSVLDPAQKFFLLGLAASAEQNSEHPLSKAVVEEAKRLGLSLSIPENFETIPGGGIFASVQGKRILLGTDLLLRDKGVVLDSDLLQLKSEKEKEGNTVVHLSVDGVHSAILSLSDSIKESASAAIERLKSFGMEVYMITGDNSRTAHAVAQKCGIEHVLAEVLPEGKADEIRKLRAEGKIVAMTGDGINDAPALAVADLGISMGTGTDVAMESSDVVVMNGDLSTIPDVLEISRKTVYNIRQNLFWALVYNALGIPIAAFGFLAPWLAGGAMAFSSVSVVLNALRLQKKAISVNERADR</sequence>
<dbReference type="GO" id="GO:0055070">
    <property type="term" value="P:copper ion homeostasis"/>
    <property type="evidence" value="ECO:0007669"/>
    <property type="project" value="TreeGrafter"/>
</dbReference>
<evidence type="ECO:0000256" key="11">
    <source>
        <dbReference type="ARBA" id="ARBA00047424"/>
    </source>
</evidence>
<feature type="transmembrane region" description="Helical" evidence="12">
    <location>
        <begin position="101"/>
        <end position="120"/>
    </location>
</feature>
<dbReference type="SFLD" id="SFLDF00027">
    <property type="entry name" value="p-type_atpase"/>
    <property type="match status" value="1"/>
</dbReference>
<dbReference type="Proteomes" id="UP000298277">
    <property type="component" value="Unassembled WGS sequence"/>
</dbReference>
<evidence type="ECO:0000256" key="1">
    <source>
        <dbReference type="ARBA" id="ARBA00004127"/>
    </source>
</evidence>
<dbReference type="InterPro" id="IPR023299">
    <property type="entry name" value="ATPase_P-typ_cyto_dom_N"/>
</dbReference>
<dbReference type="SFLD" id="SFLDG00002">
    <property type="entry name" value="C1.7:_P-type_atpase_like"/>
    <property type="match status" value="1"/>
</dbReference>
<dbReference type="InterPro" id="IPR023298">
    <property type="entry name" value="ATPase_P-typ_TM_dom_sf"/>
</dbReference>
<dbReference type="GO" id="GO:0005524">
    <property type="term" value="F:ATP binding"/>
    <property type="evidence" value="ECO:0007669"/>
    <property type="project" value="UniProtKB-UniRule"/>
</dbReference>
<evidence type="ECO:0000313" key="14">
    <source>
        <dbReference type="EMBL" id="TGK36425.1"/>
    </source>
</evidence>
<dbReference type="Gene3D" id="3.40.50.1000">
    <property type="entry name" value="HAD superfamily/HAD-like"/>
    <property type="match status" value="1"/>
</dbReference>
<dbReference type="SFLD" id="SFLDS00003">
    <property type="entry name" value="Haloacid_Dehalogenase"/>
    <property type="match status" value="1"/>
</dbReference>
<dbReference type="AlphaFoldDB" id="A0A5F1YE57"/>
<dbReference type="PRINTS" id="PR00943">
    <property type="entry name" value="CUATPASE"/>
</dbReference>
<dbReference type="FunFam" id="2.70.150.10:FF:000002">
    <property type="entry name" value="Copper-transporting ATPase 1, putative"/>
    <property type="match status" value="1"/>
</dbReference>
<dbReference type="EC" id="7.2.2.9" evidence="10"/>
<keyword evidence="8 12" id="KW-1133">Transmembrane helix</keyword>